<organism evidence="8">
    <name type="scientific">marine metagenome</name>
    <dbReference type="NCBI Taxonomy" id="408172"/>
    <lineage>
        <taxon>unclassified sequences</taxon>
        <taxon>metagenomes</taxon>
        <taxon>ecological metagenomes</taxon>
    </lineage>
</organism>
<evidence type="ECO:0000313" key="8">
    <source>
        <dbReference type="EMBL" id="SVA23122.1"/>
    </source>
</evidence>
<sequence>MGVLLRNDHPDINIDCHDIENMIAKIMGHLDCPKQEVSILLTGDKDIRRLNQEFRSIDQPTDVLSFPQNADEDPCIPEEIILGDIAVSLDIAKAQAKEHGLDFKEEIILLLIHGILHLLGYDHEISEQEEKKMRNKTRELFKLVFPERMLADSCNY</sequence>
<keyword evidence="3" id="KW-0540">Nuclease</keyword>
<proteinExistence type="inferred from homology"/>
<dbReference type="GO" id="GO:0046872">
    <property type="term" value="F:metal ion binding"/>
    <property type="evidence" value="ECO:0007669"/>
    <property type="project" value="UniProtKB-KW"/>
</dbReference>
<evidence type="ECO:0000256" key="2">
    <source>
        <dbReference type="ARBA" id="ARBA00010875"/>
    </source>
</evidence>
<dbReference type="InterPro" id="IPR023091">
    <property type="entry name" value="MetalPrtase_cat_dom_sf_prd"/>
</dbReference>
<evidence type="ECO:0000256" key="5">
    <source>
        <dbReference type="ARBA" id="ARBA00022759"/>
    </source>
</evidence>
<comment type="cofactor">
    <cofactor evidence="1">
        <name>Zn(2+)</name>
        <dbReference type="ChEBI" id="CHEBI:29105"/>
    </cofactor>
</comment>
<reference evidence="8" key="1">
    <citation type="submission" date="2018-05" db="EMBL/GenBank/DDBJ databases">
        <authorList>
            <person name="Lanie J.A."/>
            <person name="Ng W.-L."/>
            <person name="Kazmierczak K.M."/>
            <person name="Andrzejewski T.M."/>
            <person name="Davidsen T.M."/>
            <person name="Wayne K.J."/>
            <person name="Tettelin H."/>
            <person name="Glass J.I."/>
            <person name="Rusch D."/>
            <person name="Podicherti R."/>
            <person name="Tsui H.-C.T."/>
            <person name="Winkler M.E."/>
        </authorList>
    </citation>
    <scope>NUCLEOTIDE SEQUENCE</scope>
</reference>
<evidence type="ECO:0000256" key="4">
    <source>
        <dbReference type="ARBA" id="ARBA00022723"/>
    </source>
</evidence>
<dbReference type="GO" id="GO:0004519">
    <property type="term" value="F:endonuclease activity"/>
    <property type="evidence" value="ECO:0007669"/>
    <property type="project" value="UniProtKB-KW"/>
</dbReference>
<dbReference type="NCBIfam" id="TIGR00043">
    <property type="entry name" value="rRNA maturation RNase YbeY"/>
    <property type="match status" value="1"/>
</dbReference>
<dbReference type="Gene3D" id="3.40.390.30">
    <property type="entry name" value="Metalloproteases ('zincins'), catalytic domain"/>
    <property type="match status" value="1"/>
</dbReference>
<protein>
    <submittedName>
        <fullName evidence="8">Uncharacterized protein</fullName>
    </submittedName>
</protein>
<dbReference type="SUPFAM" id="SSF55486">
    <property type="entry name" value="Metalloproteases ('zincins'), catalytic domain"/>
    <property type="match status" value="1"/>
</dbReference>
<evidence type="ECO:0000256" key="7">
    <source>
        <dbReference type="ARBA" id="ARBA00022833"/>
    </source>
</evidence>
<evidence type="ECO:0000256" key="3">
    <source>
        <dbReference type="ARBA" id="ARBA00022722"/>
    </source>
</evidence>
<dbReference type="PROSITE" id="PS01306">
    <property type="entry name" value="UPF0054"/>
    <property type="match status" value="1"/>
</dbReference>
<evidence type="ECO:0000256" key="1">
    <source>
        <dbReference type="ARBA" id="ARBA00001947"/>
    </source>
</evidence>
<dbReference type="GO" id="GO:0006364">
    <property type="term" value="P:rRNA processing"/>
    <property type="evidence" value="ECO:0007669"/>
    <property type="project" value="InterPro"/>
</dbReference>
<gene>
    <name evidence="8" type="ORF">METZ01_LOCUS75976</name>
</gene>
<keyword evidence="6" id="KW-0378">Hydrolase</keyword>
<accession>A0A381U4E7</accession>
<dbReference type="HAMAP" id="MF_00009">
    <property type="entry name" value="Endoribonucl_YbeY"/>
    <property type="match status" value="1"/>
</dbReference>
<dbReference type="InterPro" id="IPR002036">
    <property type="entry name" value="YbeY"/>
</dbReference>
<keyword evidence="5" id="KW-0255">Endonuclease</keyword>
<keyword evidence="7" id="KW-0862">Zinc</keyword>
<dbReference type="PANTHER" id="PTHR46986:SF1">
    <property type="entry name" value="ENDORIBONUCLEASE YBEY, CHLOROPLASTIC"/>
    <property type="match status" value="1"/>
</dbReference>
<dbReference type="AlphaFoldDB" id="A0A381U4E7"/>
<dbReference type="InterPro" id="IPR020549">
    <property type="entry name" value="YbeY_CS"/>
</dbReference>
<evidence type="ECO:0000256" key="6">
    <source>
        <dbReference type="ARBA" id="ARBA00022801"/>
    </source>
</evidence>
<dbReference type="EMBL" id="UINC01005718">
    <property type="protein sequence ID" value="SVA23122.1"/>
    <property type="molecule type" value="Genomic_DNA"/>
</dbReference>
<dbReference type="GO" id="GO:0004222">
    <property type="term" value="F:metalloendopeptidase activity"/>
    <property type="evidence" value="ECO:0007669"/>
    <property type="project" value="InterPro"/>
</dbReference>
<comment type="similarity">
    <text evidence="2">Belongs to the endoribonuclease YbeY family.</text>
</comment>
<name>A0A381U4E7_9ZZZZ</name>
<dbReference type="Pfam" id="PF02130">
    <property type="entry name" value="YbeY"/>
    <property type="match status" value="1"/>
</dbReference>
<dbReference type="PANTHER" id="PTHR46986">
    <property type="entry name" value="ENDORIBONUCLEASE YBEY, CHLOROPLASTIC"/>
    <property type="match status" value="1"/>
</dbReference>
<keyword evidence="4" id="KW-0479">Metal-binding</keyword>